<evidence type="ECO:0000259" key="1">
    <source>
        <dbReference type="SMART" id="SM01043"/>
    </source>
</evidence>
<sequence length="1095" mass="124794">MYPMTRISLIPTQIVPPRIKNHFKRLRLLNLGFSILSYRVTTVVAPAGYGKSVWISSLLSEPGWPPTAWLNLDHHDSEPSAFLFHLVNAVKHIFPEFVHDTLRTLHSLEDVGQDWLIALSAFLTEIPQGHPMVLVLDDLHLIDKNPTIQNILEYLVRWLPSEAHLVFISRNGLPLNLYREQLSGELLEITSNNLLFSLDETRGLLSLLGLNLKQEDLDEVHTLTEGWAVGLRLMGIHLKRTEINLNTTLFALNQTHSELYNYLSNELLDTLPPELQSFLISSSLLPYLEPNLCDASIKCKDSHSKIKQLHSLGILSMMSETKTRKAWRLHHLMAEFLEKKVLHLRSADYVIGVRQRAATFLENNGDIDRALEQITACADWTSAIRLIHVHGDHYFLQNGHLDALGSWIAHLPYELVLQDSWLLYFQGMSILHINSLKALETLSQAADTAGINGDIKCQLRSLLAMVAVYTFANNVTKIRETAKRLPIAGSLLKSSWSRGTVLVAALSKAAFEDNLSQGVWLSWLASKAELDSESRMAHMMFTTMIHYRLGNLNSASELVEKLLTDPYVQENERWTGTTYTIYAVLCVLTGELQKLVQICTELLRLGQKYNVPHQLGIAYRRLALLHMWEARLDEALLEIELSHSAFMRANNLFYAYLTDLDLILLRIKAGESAKDLILETQNLLEKLKVLPGGQGLDDYALSVAGIIAMEAGQLELAKRQFTEVSLRCKYKGTRQVLAGTRFFLARIAVLQGDDSTADRILRKALRTAEIEKWEFFWDWDGETMYSLCQRALFKKIHSEWAAHLLLRWFPERLIREANTLLGSSDNTVRTHITQLIQDSVRETGLPIIHVNFLGKFSLFVNGVEIPSIQWKTKKSENLFKFLILNQPQQLKETIIEALWPESDPKSGDASLRMALTHVRKALELITAANESVILKRGMVYLNPEITIYTDYERFTAMAQNALEDRDIDNPIILANLEHTAELYQGDLLPDNIYDDWAVDMRTQLRNLYLQVLAKQVETYRRQGKFTPAIQACRQYLALEPTDEATARTTMDLLWQRGHKQQALSLYHELASILAQDFESTPTEQTNALYRKILRS</sequence>
<dbReference type="AlphaFoldDB" id="G7W7R1"/>
<dbReference type="SUPFAM" id="SSF48452">
    <property type="entry name" value="TPR-like"/>
    <property type="match status" value="2"/>
</dbReference>
<dbReference type="InterPro" id="IPR016032">
    <property type="entry name" value="Sig_transdc_resp-reg_C-effctor"/>
</dbReference>
<dbReference type="GO" id="GO:0006355">
    <property type="term" value="P:regulation of DNA-templated transcription"/>
    <property type="evidence" value="ECO:0007669"/>
    <property type="project" value="InterPro"/>
</dbReference>
<dbReference type="PANTHER" id="PTHR35807">
    <property type="entry name" value="TRANSCRIPTIONAL REGULATOR REDD-RELATED"/>
    <property type="match status" value="1"/>
</dbReference>
<dbReference type="EMBL" id="CP003108">
    <property type="protein sequence ID" value="AET66126.1"/>
    <property type="molecule type" value="Genomic_DNA"/>
</dbReference>
<dbReference type="Proteomes" id="UP000006346">
    <property type="component" value="Chromosome"/>
</dbReference>
<reference evidence="3" key="1">
    <citation type="submission" date="2011-11" db="EMBL/GenBank/DDBJ databases">
        <title>Complete sequence of Desulfosporosinus orientis DSM 765.</title>
        <authorList>
            <person name="Lucas S."/>
            <person name="Han J."/>
            <person name="Lapidus A."/>
            <person name="Cheng J.-F."/>
            <person name="Goodwin L."/>
            <person name="Pitluck S."/>
            <person name="Peters L."/>
            <person name="Ovchinnikova G."/>
            <person name="Teshima H."/>
            <person name="Detter J.C."/>
            <person name="Han C."/>
            <person name="Tapia R."/>
            <person name="Land M."/>
            <person name="Hauser L."/>
            <person name="Kyrpides N."/>
            <person name="Ivanova N."/>
            <person name="Pagani I."/>
            <person name="Pester M."/>
            <person name="Spring S."/>
            <person name="Ollivier B."/>
            <person name="Rattei T."/>
            <person name="Klenk H.-P."/>
            <person name="Wagner M."/>
            <person name="Loy A."/>
            <person name="Woyke T."/>
        </authorList>
    </citation>
    <scope>NUCLEOTIDE SEQUENCE [LARGE SCALE GENOMIC DNA]</scope>
    <source>
        <strain evidence="3">ATCC 19365 / DSM 765 / NCIMB 8382 / VKM B-1628</strain>
    </source>
</reference>
<dbReference type="eggNOG" id="COG2909">
    <property type="taxonomic scope" value="Bacteria"/>
</dbReference>
<dbReference type="SMART" id="SM01043">
    <property type="entry name" value="BTAD"/>
    <property type="match status" value="1"/>
</dbReference>
<dbReference type="InterPro" id="IPR005158">
    <property type="entry name" value="BTAD"/>
</dbReference>
<dbReference type="KEGG" id="dor:Desor_0422"/>
<dbReference type="Pfam" id="PF03704">
    <property type="entry name" value="BTAD"/>
    <property type="match status" value="1"/>
</dbReference>
<keyword evidence="3" id="KW-1185">Reference proteome</keyword>
<name>G7W7R1_DESOD</name>
<dbReference type="Pfam" id="PF25873">
    <property type="entry name" value="WHD_MalT"/>
    <property type="match status" value="1"/>
</dbReference>
<dbReference type="InterPro" id="IPR036388">
    <property type="entry name" value="WH-like_DNA-bd_sf"/>
</dbReference>
<proteinExistence type="predicted"/>
<protein>
    <submittedName>
        <fullName evidence="2">ATP-dependent transcriptional regulator</fullName>
    </submittedName>
</protein>
<evidence type="ECO:0000313" key="3">
    <source>
        <dbReference type="Proteomes" id="UP000006346"/>
    </source>
</evidence>
<dbReference type="SUPFAM" id="SSF52540">
    <property type="entry name" value="P-loop containing nucleoside triphosphate hydrolases"/>
    <property type="match status" value="1"/>
</dbReference>
<accession>G7W7R1</accession>
<dbReference type="PATRIC" id="fig|768706.3.peg.385"/>
<evidence type="ECO:0000313" key="2">
    <source>
        <dbReference type="EMBL" id="AET66126.1"/>
    </source>
</evidence>
<dbReference type="HOGENOM" id="CLU_006325_0_0_9"/>
<dbReference type="InterPro" id="IPR011990">
    <property type="entry name" value="TPR-like_helical_dom_sf"/>
</dbReference>
<dbReference type="InterPro" id="IPR059106">
    <property type="entry name" value="WHD_MalT"/>
</dbReference>
<reference evidence="2 3" key="2">
    <citation type="journal article" date="2012" name="J. Bacteriol.">
        <title>Complete genome sequences of Desulfosporosinus orientis DSM765T, Desulfosporosinus youngiae DSM17734T, Desulfosporosinus meridiei DSM13257T, and Desulfosporosinus acidiphilus DSM22704T.</title>
        <authorList>
            <person name="Pester M."/>
            <person name="Brambilla E."/>
            <person name="Alazard D."/>
            <person name="Rattei T."/>
            <person name="Weinmaier T."/>
            <person name="Han J."/>
            <person name="Lucas S."/>
            <person name="Lapidus A."/>
            <person name="Cheng J.F."/>
            <person name="Goodwin L."/>
            <person name="Pitluck S."/>
            <person name="Peters L."/>
            <person name="Ovchinnikova G."/>
            <person name="Teshima H."/>
            <person name="Detter J.C."/>
            <person name="Han C.S."/>
            <person name="Tapia R."/>
            <person name="Land M.L."/>
            <person name="Hauser L."/>
            <person name="Kyrpides N.C."/>
            <person name="Ivanova N.N."/>
            <person name="Pagani I."/>
            <person name="Huntmann M."/>
            <person name="Wei C.L."/>
            <person name="Davenport K.W."/>
            <person name="Daligault H."/>
            <person name="Chain P.S."/>
            <person name="Chen A."/>
            <person name="Mavromatis K."/>
            <person name="Markowitz V."/>
            <person name="Szeto E."/>
            <person name="Mikhailova N."/>
            <person name="Pati A."/>
            <person name="Wagner M."/>
            <person name="Woyke T."/>
            <person name="Ollivier B."/>
            <person name="Klenk H.P."/>
            <person name="Spring S."/>
            <person name="Loy A."/>
        </authorList>
    </citation>
    <scope>NUCLEOTIDE SEQUENCE [LARGE SCALE GENOMIC DNA]</scope>
    <source>
        <strain evidence="3">ATCC 19365 / DSM 765 / NCIMB 8382 / VKM B-1628</strain>
    </source>
</reference>
<gene>
    <name evidence="2" type="ordered locus">Desor_0422</name>
</gene>
<organism evidence="2 3">
    <name type="scientific">Desulfosporosinus orientis (strain ATCC 19365 / DSM 765 / NCIMB 8382 / VKM B-1628 / Singapore I)</name>
    <name type="common">Desulfotomaculum orientis</name>
    <dbReference type="NCBI Taxonomy" id="768706"/>
    <lineage>
        <taxon>Bacteria</taxon>
        <taxon>Bacillati</taxon>
        <taxon>Bacillota</taxon>
        <taxon>Clostridia</taxon>
        <taxon>Eubacteriales</taxon>
        <taxon>Desulfitobacteriaceae</taxon>
        <taxon>Desulfosporosinus</taxon>
    </lineage>
</organism>
<dbReference type="STRING" id="768706.Desor_0422"/>
<dbReference type="Gene3D" id="1.10.10.10">
    <property type="entry name" value="Winged helix-like DNA-binding domain superfamily/Winged helix DNA-binding domain"/>
    <property type="match status" value="1"/>
</dbReference>
<dbReference type="eggNOG" id="COG3629">
    <property type="taxonomic scope" value="Bacteria"/>
</dbReference>
<feature type="domain" description="Bacterial transcriptional activator" evidence="1">
    <location>
        <begin position="949"/>
        <end position="1093"/>
    </location>
</feature>
<dbReference type="InterPro" id="IPR051677">
    <property type="entry name" value="AfsR-DnrI-RedD_regulator"/>
</dbReference>
<dbReference type="GO" id="GO:0003677">
    <property type="term" value="F:DNA binding"/>
    <property type="evidence" value="ECO:0007669"/>
    <property type="project" value="InterPro"/>
</dbReference>
<dbReference type="InterPro" id="IPR027417">
    <property type="entry name" value="P-loop_NTPase"/>
</dbReference>
<dbReference type="Gene3D" id="1.25.40.10">
    <property type="entry name" value="Tetratricopeptide repeat domain"/>
    <property type="match status" value="2"/>
</dbReference>
<dbReference type="PANTHER" id="PTHR35807:SF2">
    <property type="entry name" value="TRANSCRIPTIONAL ACTIVATOR DOMAIN"/>
    <property type="match status" value="1"/>
</dbReference>
<dbReference type="SUPFAM" id="SSF46894">
    <property type="entry name" value="C-terminal effector domain of the bipartite response regulators"/>
    <property type="match status" value="1"/>
</dbReference>